<name>A0ACB9UVZ1_9CETA</name>
<reference evidence="1" key="1">
    <citation type="submission" date="2022-03" db="EMBL/GenBank/DDBJ databases">
        <title>Genomic analyses of argali, domestic sheep and their hybrids provide insights into chromosomal evolution, heterosis and genetic basis of agronomic traits.</title>
        <authorList>
            <person name="Li M."/>
        </authorList>
    </citation>
    <scope>NUCLEOTIDE SEQUENCE</scope>
    <source>
        <strain evidence="1">F1 hybrid</strain>
    </source>
</reference>
<organism evidence="1 2">
    <name type="scientific">Ovis ammon polii x Ovis aries</name>
    <dbReference type="NCBI Taxonomy" id="2918886"/>
    <lineage>
        <taxon>Eukaryota</taxon>
        <taxon>Metazoa</taxon>
        <taxon>Chordata</taxon>
        <taxon>Craniata</taxon>
        <taxon>Vertebrata</taxon>
        <taxon>Euteleostomi</taxon>
        <taxon>Mammalia</taxon>
        <taxon>Eutheria</taxon>
        <taxon>Laurasiatheria</taxon>
        <taxon>Artiodactyla</taxon>
        <taxon>Ruminantia</taxon>
        <taxon>Pecora</taxon>
        <taxon>Bovidae</taxon>
        <taxon>Caprinae</taxon>
        <taxon>Ovis</taxon>
    </lineage>
</organism>
<dbReference type="Proteomes" id="UP001057279">
    <property type="component" value="Linkage Group LG09"/>
</dbReference>
<proteinExistence type="predicted"/>
<comment type="caution">
    <text evidence="1">The sequence shown here is derived from an EMBL/GenBank/DDBJ whole genome shotgun (WGS) entry which is preliminary data.</text>
</comment>
<dbReference type="EMBL" id="CM043034">
    <property type="protein sequence ID" value="KAI4581854.1"/>
    <property type="molecule type" value="Genomic_DNA"/>
</dbReference>
<gene>
    <name evidence="1" type="ORF">MJG53_009379</name>
</gene>
<evidence type="ECO:0000313" key="2">
    <source>
        <dbReference type="Proteomes" id="UP001057279"/>
    </source>
</evidence>
<accession>A0ACB9UVZ1</accession>
<keyword evidence="2" id="KW-1185">Reference proteome</keyword>
<protein>
    <submittedName>
        <fullName evidence="1">Uncharacterized protein</fullName>
    </submittedName>
</protein>
<sequence>MKTEERLPSSLSQPQCIAQSLSCQGLVAIKVIQKTNQSLSSVKEQFREVDSLRTVNHPNIVNLLEVIDTEETLFIHCHQQGVVHRDLKLGNLLLDANNNVKISDFGLSNQWHPGKKLDTFCGSPAFMAPERFLGMPYTGPEVDVWSLGVVLYTMVTGSLPFGGQDFWELRQCVLRGKYHVPKYLSTNITDLLERMLTLKTTDRGTLDDVGQHAWVNMGQEEPLLPACAEHPGVTVEMILGWCRDLIQGLDTSSVSDMNEPKMRVHTIKVRPAVSSDLTSQEHTPPASPEESILIPAWLWETTEQQENQESREKTREPATPPPCPEARTITPTPGPSTHNTHGTCDSSSTCDSCETSGTSLTCDACSSRDSTGIHDTSGTCDISLTHDALSTRDPTGACNIQDTHGTHGTCDTSVTSDSCLTHDTRGTRGTSGDHSTHDTHATNVTRDTRDALDTDATHGNCDTHDTRGTMTPVSPVDPRRPQLSQNPRHTRQPQHP</sequence>
<evidence type="ECO:0000313" key="1">
    <source>
        <dbReference type="EMBL" id="KAI4581854.1"/>
    </source>
</evidence>